<dbReference type="EMBL" id="ACGS02000038">
    <property type="protein sequence ID" value="EFZ34674.1"/>
    <property type="molecule type" value="Genomic_DNA"/>
</dbReference>
<keyword evidence="1" id="KW-0812">Transmembrane</keyword>
<accession>E7FQK4</accession>
<evidence type="ECO:0000256" key="1">
    <source>
        <dbReference type="SAM" id="Phobius"/>
    </source>
</evidence>
<organism evidence="2 3">
    <name type="scientific">Ligilactobacillus ruminis ATCC 25644</name>
    <dbReference type="NCBI Taxonomy" id="525362"/>
    <lineage>
        <taxon>Bacteria</taxon>
        <taxon>Bacillati</taxon>
        <taxon>Bacillota</taxon>
        <taxon>Bacilli</taxon>
        <taxon>Lactobacillales</taxon>
        <taxon>Lactobacillaceae</taxon>
        <taxon>Ligilactobacillus</taxon>
    </lineage>
</organism>
<reference evidence="2 3" key="1">
    <citation type="submission" date="2011-01" db="EMBL/GenBank/DDBJ databases">
        <authorList>
            <person name="Muzny D."/>
            <person name="Qin X."/>
            <person name="Buhay C."/>
            <person name="Dugan-Rocha S."/>
            <person name="Ding Y."/>
            <person name="Chen G."/>
            <person name="Hawes A."/>
            <person name="Holder M."/>
            <person name="Jhangiani S."/>
            <person name="Johnson A."/>
            <person name="Khan Z."/>
            <person name="Li Z."/>
            <person name="Liu W."/>
            <person name="Liu X."/>
            <person name="Perez L."/>
            <person name="Shen H."/>
            <person name="Wang Q."/>
            <person name="Watt J."/>
            <person name="Xi L."/>
            <person name="Xin Y."/>
            <person name="Zhou J."/>
            <person name="Deng J."/>
            <person name="Jiang H."/>
            <person name="Liu Y."/>
            <person name="Qu J."/>
            <person name="Song X.-Z."/>
            <person name="Zhang L."/>
            <person name="Villasana D."/>
            <person name="Johnson A."/>
            <person name="Liu J."/>
            <person name="Liyanage D."/>
            <person name="Lorensuhewa L."/>
            <person name="Robinson T."/>
            <person name="Song A."/>
            <person name="Song B.-B."/>
            <person name="Dinh H."/>
            <person name="Thornton R."/>
            <person name="Coyle M."/>
            <person name="Francisco L."/>
            <person name="Jackson L."/>
            <person name="Javaid M."/>
            <person name="Korchina V."/>
            <person name="Kovar C."/>
            <person name="Mata R."/>
            <person name="Mathew T."/>
            <person name="Ngo R."/>
            <person name="Nguyen L."/>
            <person name="Nguyen N."/>
            <person name="Okwuonu G."/>
            <person name="Ongeri F."/>
            <person name="Pham C."/>
            <person name="Simmons D."/>
            <person name="Wilczek-Boney K."/>
            <person name="Hale W."/>
            <person name="Jakkamsetti A."/>
            <person name="Pham P."/>
            <person name="Ruth R."/>
            <person name="San Lucas F."/>
            <person name="Warren J."/>
            <person name="Zhang J."/>
            <person name="Zhao Z."/>
            <person name="Zhou C."/>
            <person name="Zhu D."/>
            <person name="Lee S."/>
            <person name="Bess C."/>
            <person name="Blankenburg K."/>
            <person name="Forbes L."/>
            <person name="Fu Q."/>
            <person name="Gubbala S."/>
            <person name="Hirani K."/>
            <person name="Jayaseelan J.C."/>
            <person name="Lara F."/>
            <person name="Munidasa M."/>
            <person name="Palculict T."/>
            <person name="Patil S."/>
            <person name="Pu L.-L."/>
            <person name="Saada N."/>
            <person name="Tang L."/>
            <person name="Weissenberger G."/>
            <person name="Zhu Y."/>
            <person name="Hemphill L."/>
            <person name="Shang Y."/>
            <person name="Youmans B."/>
            <person name="Ayvaz T."/>
            <person name="Ross M."/>
            <person name="Santibanez J."/>
            <person name="Aqrawi P."/>
            <person name="Gross S."/>
            <person name="Joshi V."/>
            <person name="Fowler G."/>
            <person name="Nazareth L."/>
            <person name="Reid J."/>
            <person name="Worley K."/>
            <person name="Petrosino J."/>
            <person name="Highlander S."/>
            <person name="Gibbs R."/>
        </authorList>
    </citation>
    <scope>NUCLEOTIDE SEQUENCE [LARGE SCALE GENOMIC DNA]</scope>
    <source>
        <strain evidence="2 3">ATCC 25644</strain>
    </source>
</reference>
<feature type="transmembrane region" description="Helical" evidence="1">
    <location>
        <begin position="6"/>
        <end position="21"/>
    </location>
</feature>
<dbReference type="Proteomes" id="UP000004099">
    <property type="component" value="Unassembled WGS sequence"/>
</dbReference>
<dbReference type="HOGENOM" id="CLU_3169612_0_0_9"/>
<proteinExistence type="predicted"/>
<dbReference type="AlphaFoldDB" id="E7FQK4"/>
<sequence>MDKSWVFIVVISVIAIGISFFKDYQVRKRYNDAERENRRLDEELKKR</sequence>
<keyword evidence="1" id="KW-1133">Transmembrane helix</keyword>
<evidence type="ECO:0000313" key="2">
    <source>
        <dbReference type="EMBL" id="EFZ34674.1"/>
    </source>
</evidence>
<name>E7FQK4_9LACO</name>
<gene>
    <name evidence="2" type="ORF">HMPREF0542_11199</name>
</gene>
<protein>
    <submittedName>
        <fullName evidence="2">Uncharacterized protein</fullName>
    </submittedName>
</protein>
<comment type="caution">
    <text evidence="2">The sequence shown here is derived from an EMBL/GenBank/DDBJ whole genome shotgun (WGS) entry which is preliminary data.</text>
</comment>
<keyword evidence="1" id="KW-0472">Membrane</keyword>
<evidence type="ECO:0000313" key="3">
    <source>
        <dbReference type="Proteomes" id="UP000004099"/>
    </source>
</evidence>